<dbReference type="PANTHER" id="PTHR42753">
    <property type="entry name" value="MITOCHONDRIAL RIBOSOME PROTEIN L39/PROLYL-TRNA LIGASE FAMILY MEMBER"/>
    <property type="match status" value="1"/>
</dbReference>
<evidence type="ECO:0000313" key="15">
    <source>
        <dbReference type="Proteomes" id="UP000605846"/>
    </source>
</evidence>
<dbReference type="InterPro" id="IPR050062">
    <property type="entry name" value="Pro-tRNA_synthetase"/>
</dbReference>
<comment type="catalytic activity">
    <reaction evidence="12">
        <text>tRNA(Pro) + L-proline + ATP = L-prolyl-tRNA(Pro) + AMP + diphosphate</text>
        <dbReference type="Rhea" id="RHEA:14305"/>
        <dbReference type="Rhea" id="RHEA-COMP:9700"/>
        <dbReference type="Rhea" id="RHEA-COMP:9702"/>
        <dbReference type="ChEBI" id="CHEBI:30616"/>
        <dbReference type="ChEBI" id="CHEBI:33019"/>
        <dbReference type="ChEBI" id="CHEBI:60039"/>
        <dbReference type="ChEBI" id="CHEBI:78442"/>
        <dbReference type="ChEBI" id="CHEBI:78532"/>
        <dbReference type="ChEBI" id="CHEBI:456215"/>
        <dbReference type="EC" id="6.1.1.15"/>
    </reaction>
</comment>
<accession>A0A8H7BN51</accession>
<dbReference type="CDD" id="cd00861">
    <property type="entry name" value="ProRS_anticodon_short"/>
    <property type="match status" value="1"/>
</dbReference>
<dbReference type="SUPFAM" id="SSF55681">
    <property type="entry name" value="Class II aaRS and biotin synthetases"/>
    <property type="match status" value="1"/>
</dbReference>
<dbReference type="Gene3D" id="3.40.50.800">
    <property type="entry name" value="Anticodon-binding domain"/>
    <property type="match status" value="1"/>
</dbReference>
<dbReference type="CDD" id="cd00779">
    <property type="entry name" value="ProRS_core_prok"/>
    <property type="match status" value="1"/>
</dbReference>
<dbReference type="SUPFAM" id="SSF52954">
    <property type="entry name" value="Class II aaRS ABD-related"/>
    <property type="match status" value="1"/>
</dbReference>
<comment type="caution">
    <text evidence="14">The sequence shown here is derived from an EMBL/GenBank/DDBJ whole genome shotgun (WGS) entry which is preliminary data.</text>
</comment>
<dbReference type="OrthoDB" id="10267474at2759"/>
<dbReference type="Pfam" id="PF00587">
    <property type="entry name" value="tRNA-synt_2b"/>
    <property type="match status" value="1"/>
</dbReference>
<evidence type="ECO:0000256" key="4">
    <source>
        <dbReference type="ARBA" id="ARBA00012831"/>
    </source>
</evidence>
<evidence type="ECO:0000256" key="11">
    <source>
        <dbReference type="ARBA" id="ARBA00029731"/>
    </source>
</evidence>
<name>A0A8H7BN51_9FUNG</name>
<sequence length="547" mass="60981">MLKSSSGIYSLLPLGLRTVEKLERIIDEEMTAIGCQKLSLPTLLPPENWKKTGRWSGAKGEFFRLKDRKDSEMLLAPTHEEEITNLVASELRSSKQLPIRLYQIGRKYRDELRPRAGLLRGREFVMKDLYTFDASVEDAFTTYNDVSNAYSKIFLRIGVPFVVAEADSGNIGGSRSHEYHLLSNVGEDTLLTCSGCGYTANEELAVGHVPQLPSADISPKQALTTVADNTCDTLGLSRNHRSAVQFTFFDYLGTNKEGNAHIRGIAAAVTPKGRTTNVLKVQAELRKHLMKKQSMTDSDTLDMKVCNKPVEELPNHVFVDNAVAPLCETLSPNERFWLHEPNHFRIAEAGDLCASCSGHHLTSVKAIEVGHTFYLGTKYSSALQCDFKPSNPKADKVPAEMGCYGIGITRLLAAVAEASFDDRGIVWPRSIAPYRVCIVTTDDKNPELQQLADTIYDKLENLSDTRRRGLSRTPFYDNVVIDDRRSGFGSKMKDAELIGYPLIVVLGPKALSRGVIELHERIKGEQNKRAEVSVENLENWVLQRFSL</sequence>
<dbReference type="InterPro" id="IPR044140">
    <property type="entry name" value="ProRS_anticodon_short"/>
</dbReference>
<dbReference type="InterPro" id="IPR002314">
    <property type="entry name" value="aa-tRNA-synt_IIb"/>
</dbReference>
<proteinExistence type="inferred from homology"/>
<dbReference type="PRINTS" id="PR01046">
    <property type="entry name" value="TRNASYNTHPRO"/>
</dbReference>
<keyword evidence="10" id="KW-0030">Aminoacyl-tRNA synthetase</keyword>
<dbReference type="GO" id="GO:0005524">
    <property type="term" value="F:ATP binding"/>
    <property type="evidence" value="ECO:0007669"/>
    <property type="project" value="UniProtKB-KW"/>
</dbReference>
<protein>
    <recommendedName>
        <fullName evidence="4">proline--tRNA ligase</fullName>
        <ecNumber evidence="4">6.1.1.15</ecNumber>
    </recommendedName>
    <alternativeName>
        <fullName evidence="11">Prolyl-tRNA synthetase</fullName>
    </alternativeName>
</protein>
<organism evidence="14 15">
    <name type="scientific">Apophysomyces ossiformis</name>
    <dbReference type="NCBI Taxonomy" id="679940"/>
    <lineage>
        <taxon>Eukaryota</taxon>
        <taxon>Fungi</taxon>
        <taxon>Fungi incertae sedis</taxon>
        <taxon>Mucoromycota</taxon>
        <taxon>Mucoromycotina</taxon>
        <taxon>Mucoromycetes</taxon>
        <taxon>Mucorales</taxon>
        <taxon>Mucorineae</taxon>
        <taxon>Mucoraceae</taxon>
        <taxon>Apophysomyces</taxon>
    </lineage>
</organism>
<evidence type="ECO:0000256" key="12">
    <source>
        <dbReference type="ARBA" id="ARBA00047671"/>
    </source>
</evidence>
<evidence type="ECO:0000256" key="1">
    <source>
        <dbReference type="ARBA" id="ARBA00004496"/>
    </source>
</evidence>
<dbReference type="InterPro" id="IPR033730">
    <property type="entry name" value="ProRS_core_prok"/>
</dbReference>
<keyword evidence="15" id="KW-1185">Reference proteome</keyword>
<comment type="subcellular location">
    <subcellularLocation>
        <location evidence="1">Cytoplasm</location>
    </subcellularLocation>
</comment>
<keyword evidence="8" id="KW-0067">ATP-binding</keyword>
<dbReference type="GO" id="GO:0004827">
    <property type="term" value="F:proline-tRNA ligase activity"/>
    <property type="evidence" value="ECO:0007669"/>
    <property type="project" value="UniProtKB-EC"/>
</dbReference>
<dbReference type="InterPro" id="IPR002316">
    <property type="entry name" value="Pro-tRNA-ligase_IIa"/>
</dbReference>
<dbReference type="InterPro" id="IPR006195">
    <property type="entry name" value="aa-tRNA-synth_II"/>
</dbReference>
<feature type="domain" description="Aminoacyl-transfer RNA synthetases class-II family profile" evidence="13">
    <location>
        <begin position="1"/>
        <end position="428"/>
    </location>
</feature>
<keyword evidence="7" id="KW-0547">Nucleotide-binding</keyword>
<dbReference type="InterPro" id="IPR045864">
    <property type="entry name" value="aa-tRNA-synth_II/BPL/LPL"/>
</dbReference>
<evidence type="ECO:0000256" key="6">
    <source>
        <dbReference type="ARBA" id="ARBA00022598"/>
    </source>
</evidence>
<dbReference type="InterPro" id="IPR004500">
    <property type="entry name" value="Pro-tRNA-synth_IIa_bac-type"/>
</dbReference>
<dbReference type="GO" id="GO:0006433">
    <property type="term" value="P:prolyl-tRNA aminoacylation"/>
    <property type="evidence" value="ECO:0007669"/>
    <property type="project" value="InterPro"/>
</dbReference>
<dbReference type="GO" id="GO:0005739">
    <property type="term" value="C:mitochondrion"/>
    <property type="evidence" value="ECO:0007669"/>
    <property type="project" value="TreeGrafter"/>
</dbReference>
<dbReference type="PANTHER" id="PTHR42753:SF2">
    <property type="entry name" value="PROLINE--TRNA LIGASE"/>
    <property type="match status" value="1"/>
</dbReference>
<evidence type="ECO:0000313" key="14">
    <source>
        <dbReference type="EMBL" id="KAF7723352.1"/>
    </source>
</evidence>
<dbReference type="EC" id="6.1.1.15" evidence="4"/>
<gene>
    <name evidence="14" type="ORF">EC973_002100</name>
</gene>
<evidence type="ECO:0000256" key="2">
    <source>
        <dbReference type="ARBA" id="ARBA00008226"/>
    </source>
</evidence>
<evidence type="ECO:0000256" key="10">
    <source>
        <dbReference type="ARBA" id="ARBA00023146"/>
    </source>
</evidence>
<evidence type="ECO:0000256" key="8">
    <source>
        <dbReference type="ARBA" id="ARBA00022840"/>
    </source>
</evidence>
<comment type="similarity">
    <text evidence="2">Belongs to the class-II aminoacyl-tRNA synthetase family.</text>
</comment>
<dbReference type="PROSITE" id="PS50862">
    <property type="entry name" value="AA_TRNA_LIGASE_II"/>
    <property type="match status" value="1"/>
</dbReference>
<dbReference type="InterPro" id="IPR036621">
    <property type="entry name" value="Anticodon-bd_dom_sf"/>
</dbReference>
<comment type="subunit">
    <text evidence="3">Homodimer.</text>
</comment>
<dbReference type="Gene3D" id="3.30.930.10">
    <property type="entry name" value="Bira Bifunctional Protein, Domain 2"/>
    <property type="match status" value="2"/>
</dbReference>
<keyword evidence="9" id="KW-0648">Protein biosynthesis</keyword>
<evidence type="ECO:0000256" key="9">
    <source>
        <dbReference type="ARBA" id="ARBA00022917"/>
    </source>
</evidence>
<keyword evidence="6" id="KW-0436">Ligase</keyword>
<reference evidence="14" key="1">
    <citation type="submission" date="2020-01" db="EMBL/GenBank/DDBJ databases">
        <title>Genome Sequencing of Three Apophysomyces-Like Fungal Strains Confirms a Novel Fungal Genus in the Mucoromycota with divergent Burkholderia-like Endosymbiotic Bacteria.</title>
        <authorList>
            <person name="Stajich J.E."/>
            <person name="Macias A.M."/>
            <person name="Carter-House D."/>
            <person name="Lovett B."/>
            <person name="Kasson L.R."/>
            <person name="Berry K."/>
            <person name="Grigoriev I."/>
            <person name="Chang Y."/>
            <person name="Spatafora J."/>
            <person name="Kasson M.T."/>
        </authorList>
    </citation>
    <scope>NUCLEOTIDE SEQUENCE</scope>
    <source>
        <strain evidence="14">NRRL A-21654</strain>
    </source>
</reference>
<dbReference type="Proteomes" id="UP000605846">
    <property type="component" value="Unassembled WGS sequence"/>
</dbReference>
<evidence type="ECO:0000256" key="3">
    <source>
        <dbReference type="ARBA" id="ARBA00011738"/>
    </source>
</evidence>
<dbReference type="AlphaFoldDB" id="A0A8H7BN51"/>
<dbReference type="InterPro" id="IPR004154">
    <property type="entry name" value="Anticodon-bd"/>
</dbReference>
<keyword evidence="5" id="KW-0963">Cytoplasm</keyword>
<evidence type="ECO:0000259" key="13">
    <source>
        <dbReference type="PROSITE" id="PS50862"/>
    </source>
</evidence>
<dbReference type="Pfam" id="PF03129">
    <property type="entry name" value="HGTP_anticodon"/>
    <property type="match status" value="1"/>
</dbReference>
<evidence type="ECO:0000256" key="5">
    <source>
        <dbReference type="ARBA" id="ARBA00022490"/>
    </source>
</evidence>
<dbReference type="EMBL" id="JABAYA010000155">
    <property type="protein sequence ID" value="KAF7723352.1"/>
    <property type="molecule type" value="Genomic_DNA"/>
</dbReference>
<evidence type="ECO:0000256" key="7">
    <source>
        <dbReference type="ARBA" id="ARBA00022741"/>
    </source>
</evidence>
<dbReference type="NCBIfam" id="TIGR00409">
    <property type="entry name" value="proS_fam_II"/>
    <property type="match status" value="1"/>
</dbReference>